<protein>
    <submittedName>
        <fullName evidence="1">Uncharacterized protein</fullName>
    </submittedName>
</protein>
<evidence type="ECO:0000313" key="1">
    <source>
        <dbReference type="EMBL" id="MDF9406841.1"/>
    </source>
</evidence>
<comment type="caution">
    <text evidence="1">The sequence shown here is derived from an EMBL/GenBank/DDBJ whole genome shotgun (WGS) entry which is preliminary data.</text>
</comment>
<dbReference type="AlphaFoldDB" id="A0A9X4H0L4"/>
<proteinExistence type="predicted"/>
<sequence length="61" mass="6767">MAEQANLREMANIILNIRQEVDKLKTLGGGYKCVEMNIVRMSAMIKMLELDINDAADVLGA</sequence>
<keyword evidence="2" id="KW-1185">Reference proteome</keyword>
<dbReference type="EMBL" id="JAKOAV010000001">
    <property type="protein sequence ID" value="MDF9406841.1"/>
    <property type="molecule type" value="Genomic_DNA"/>
</dbReference>
<dbReference type="Proteomes" id="UP001154312">
    <property type="component" value="Unassembled WGS sequence"/>
</dbReference>
<name>A0A9X4H0L4_9FIRM</name>
<organism evidence="1 2">
    <name type="scientific">Pelotomaculum isophthalicicum JI</name>
    <dbReference type="NCBI Taxonomy" id="947010"/>
    <lineage>
        <taxon>Bacteria</taxon>
        <taxon>Bacillati</taxon>
        <taxon>Bacillota</taxon>
        <taxon>Clostridia</taxon>
        <taxon>Eubacteriales</taxon>
        <taxon>Desulfotomaculaceae</taxon>
        <taxon>Pelotomaculum</taxon>
    </lineage>
</organism>
<evidence type="ECO:0000313" key="2">
    <source>
        <dbReference type="Proteomes" id="UP001154312"/>
    </source>
</evidence>
<dbReference type="RefSeq" id="WP_277441987.1">
    <property type="nucleotide sequence ID" value="NZ_JAKOAV010000001.1"/>
</dbReference>
<accession>A0A9X4H0L4</accession>
<gene>
    <name evidence="1" type="ORF">L7E55_00455</name>
</gene>
<reference evidence="1" key="1">
    <citation type="submission" date="2022-02" db="EMBL/GenBank/DDBJ databases">
        <authorList>
            <person name="Leng L."/>
        </authorList>
    </citation>
    <scope>NUCLEOTIDE SEQUENCE</scope>
    <source>
        <strain evidence="1">JI</strain>
    </source>
</reference>